<sequence>MDSPARPEDTNGDATSVTAGVVPLPVALEPTPAASPMPASADVEPTTAVDDHEPHHDHNHDHNHDHFVDPEHTDASELDNCWVDSSTPQPTSSYIPAGSFDDIAPSPTLDASATTAETAKTTDELDPPSYNTSLTNDEHATPHPLDTSDTRADLISTSASPLPLVAPKDAAPQTVSSREQDRVEPASVTVLEMAPKDDDDKAIIQIDDNTPSSPLLVMHHPTATTPRPERIELEHNHGNVGSSPDPLGLTPVASSAIASQQLTRHRSQCYTSRLGRADSEPLHRSSAAQATPTGELSPATTWPHSFTLDVENRPMKRSTPPCHPSATQDERRRRGNSILAEVPPLSHADDSESEDELGLAPPPRQASSVASRKGKRVARPKRKGKGKGKAAVKPKSISASQPARTLARRRSSFSIEVPFHPSSSLSTPRTRIATAADAPATAPSSTQETEGSLAFDPAPLPSPSASVSHPAHISPADGGSPPVAPSSDLTALPSSRLGTPEGSDSIDVEPTEVDVIDRPQTLAPSKTEGEAASQSKNEARDTIMSPSSPASAPAPTSLKTSTPPPSPPKKRIPRALIERQISLQSLATGSTSKKRLDDSYSSDEDMRPSPTSSTTVTKTKRAPRPKLLQSQAGSTKGQESPLVNVPAKQRRAPPAKKRVRSASSSDDEGKENGQQEDDSSELSELSEYAESPRKLPVTKKRRSDAKPSGSTTSATRRKSITTNSRAGTQSKVASTAGTQPKWAKESSTEDESMQDVESPATTQSTMPSQSQPVSTNPLGFLLAQIAPRETEEQRRSNWNVLRLDNLVWVLVEAVNGAKFWWPADVSDRQEYLPEHLKKALIVKDAASQMTSPSKKPPLSLTLLQDDEQTILQFKPSGEITIDDPQPTNVLTLRTEGKIRFDKTSFCEPSTIEDVKAPSVTAFESVLMKAWELEEKRAEDEAGDEDEGAIDEVKTQSKPSNASQQSKKGRKSVSSSPRKATPKRKKNGKKAASKELEDEPPGRNGSSDDELLRAEDESVGIDFPAIALGFADRAWWGCQVLGYIPAPSQGRQGHRATGKFSVEFIDGKLKNLPRKQIILPIQEEFLTVKLGQSVLNVGKNYEKELRRTVDGFKDQIQAIIDEVFRQAKHWNDEYHAGGNRRVRLAKDALLGELTPEYIEAVLDQIKRWAAGENNVRRKGSDRYEALNETDRSRYTADVLLPLVVQLLTIDELGSRDDGKRALIEDEGIAEPTEAQIEDKAFQLARNHLEKGSIMKTSEWIRATVRSCFLLTKTAALFSFPQSRQSEVWVVDETKHHVV</sequence>
<feature type="compositionally biased region" description="Acidic residues" evidence="1">
    <location>
        <begin position="504"/>
        <end position="514"/>
    </location>
</feature>
<feature type="compositionally biased region" description="Low complexity" evidence="1">
    <location>
        <begin position="30"/>
        <end position="41"/>
    </location>
</feature>
<feature type="compositionally biased region" description="Acidic residues" evidence="1">
    <location>
        <begin position="940"/>
        <end position="949"/>
    </location>
</feature>
<dbReference type="STRING" id="269621.A0A238F8H4"/>
<feature type="compositionally biased region" description="Polar residues" evidence="1">
    <location>
        <begin position="581"/>
        <end position="591"/>
    </location>
</feature>
<feature type="compositionally biased region" description="Low complexity" evidence="1">
    <location>
        <begin position="608"/>
        <end position="617"/>
    </location>
</feature>
<feature type="compositionally biased region" description="Acidic residues" evidence="1">
    <location>
        <begin position="665"/>
        <end position="681"/>
    </location>
</feature>
<feature type="region of interest" description="Disordered" evidence="1">
    <location>
        <begin position="257"/>
        <end position="775"/>
    </location>
</feature>
<feature type="region of interest" description="Disordered" evidence="1">
    <location>
        <begin position="1"/>
        <end position="222"/>
    </location>
</feature>
<accession>A0A238F8H4</accession>
<dbReference type="OrthoDB" id="2530288at2759"/>
<evidence type="ECO:0000313" key="3">
    <source>
        <dbReference type="Proteomes" id="UP000198372"/>
    </source>
</evidence>
<proteinExistence type="predicted"/>
<feature type="region of interest" description="Disordered" evidence="1">
    <location>
        <begin position="936"/>
        <end position="1008"/>
    </location>
</feature>
<reference evidence="3" key="1">
    <citation type="submission" date="2016-09" db="EMBL/GenBank/DDBJ databases">
        <authorList>
            <person name="Jeantristanb JTB J.-T."/>
            <person name="Ricardo R."/>
        </authorList>
    </citation>
    <scope>NUCLEOTIDE SEQUENCE [LARGE SCALE GENOMIC DNA]</scope>
</reference>
<keyword evidence="3" id="KW-1185">Reference proteome</keyword>
<feature type="compositionally biased region" description="Polar residues" evidence="1">
    <location>
        <begin position="708"/>
        <end position="738"/>
    </location>
</feature>
<gene>
    <name evidence="2" type="ORF">BQ2448_2089</name>
</gene>
<name>A0A238F8H4_9BASI</name>
<feature type="compositionally biased region" description="Polar residues" evidence="1">
    <location>
        <begin position="83"/>
        <end position="94"/>
    </location>
</feature>
<feature type="compositionally biased region" description="Basic residues" evidence="1">
    <location>
        <begin position="648"/>
        <end position="660"/>
    </location>
</feature>
<organism evidence="2 3">
    <name type="scientific">Microbotryum intermedium</name>
    <dbReference type="NCBI Taxonomy" id="269621"/>
    <lineage>
        <taxon>Eukaryota</taxon>
        <taxon>Fungi</taxon>
        <taxon>Dikarya</taxon>
        <taxon>Basidiomycota</taxon>
        <taxon>Pucciniomycotina</taxon>
        <taxon>Microbotryomycetes</taxon>
        <taxon>Microbotryales</taxon>
        <taxon>Microbotryaceae</taxon>
        <taxon>Microbotryum</taxon>
    </lineage>
</organism>
<feature type="compositionally biased region" description="Low complexity" evidence="1">
    <location>
        <begin position="545"/>
        <end position="561"/>
    </location>
</feature>
<feature type="compositionally biased region" description="Low complexity" evidence="1">
    <location>
        <begin position="427"/>
        <end position="476"/>
    </location>
</feature>
<protein>
    <submittedName>
        <fullName evidence="2">BQ2448_2089 protein</fullName>
    </submittedName>
</protein>
<evidence type="ECO:0000256" key="1">
    <source>
        <dbReference type="SAM" id="MobiDB-lite"/>
    </source>
</evidence>
<feature type="compositionally biased region" description="Polar residues" evidence="1">
    <location>
        <begin position="759"/>
        <end position="775"/>
    </location>
</feature>
<dbReference type="Proteomes" id="UP000198372">
    <property type="component" value="Unassembled WGS sequence"/>
</dbReference>
<feature type="compositionally biased region" description="Basic and acidic residues" evidence="1">
    <location>
        <begin position="49"/>
        <end position="75"/>
    </location>
</feature>
<feature type="compositionally biased region" description="Polar residues" evidence="1">
    <location>
        <begin position="628"/>
        <end position="638"/>
    </location>
</feature>
<feature type="compositionally biased region" description="Polar residues" evidence="1">
    <location>
        <begin position="955"/>
        <end position="977"/>
    </location>
</feature>
<dbReference type="EMBL" id="FMSP01000004">
    <property type="protein sequence ID" value="SCV69069.1"/>
    <property type="molecule type" value="Genomic_DNA"/>
</dbReference>
<evidence type="ECO:0000313" key="2">
    <source>
        <dbReference type="EMBL" id="SCV69069.1"/>
    </source>
</evidence>
<feature type="compositionally biased region" description="Basic residues" evidence="1">
    <location>
        <begin position="979"/>
        <end position="990"/>
    </location>
</feature>
<feature type="compositionally biased region" description="Polar residues" evidence="1">
    <location>
        <begin position="286"/>
        <end position="304"/>
    </location>
</feature>
<feature type="compositionally biased region" description="Basic and acidic residues" evidence="1">
    <location>
        <begin position="136"/>
        <end position="152"/>
    </location>
</feature>
<feature type="compositionally biased region" description="Polar residues" evidence="1">
    <location>
        <begin position="487"/>
        <end position="497"/>
    </location>
</feature>
<feature type="compositionally biased region" description="Basic residues" evidence="1">
    <location>
        <begin position="372"/>
        <end position="392"/>
    </location>
</feature>